<accession>A0A433QPU7</accession>
<dbReference type="AlphaFoldDB" id="A0A433QPU7"/>
<sequence>MRWACSLALRRLQPGKVSHCRLLPPTHRRGPWDLPCAASLPRDKFSPAHGWFSPVRPPAFARSEILETSPSYLYFLLHNIVLIVSGRVTIHLRWLRNIVLVVSEWVIWVSCLPDGRVIADSVSSFSSEISMLNLGSRVRVLVVK</sequence>
<dbReference type="EMBL" id="RBNJ01002598">
    <property type="protein sequence ID" value="RUS31790.1"/>
    <property type="molecule type" value="Genomic_DNA"/>
</dbReference>
<evidence type="ECO:0000313" key="1">
    <source>
        <dbReference type="EMBL" id="RUS31790.1"/>
    </source>
</evidence>
<proteinExistence type="predicted"/>
<protein>
    <submittedName>
        <fullName evidence="1">Uncharacterized protein</fullName>
    </submittedName>
</protein>
<reference evidence="1 2" key="1">
    <citation type="journal article" date="2018" name="New Phytol.">
        <title>Phylogenomics of Endogonaceae and evolution of mycorrhizas within Mucoromycota.</title>
        <authorList>
            <person name="Chang Y."/>
            <person name="Desiro A."/>
            <person name="Na H."/>
            <person name="Sandor L."/>
            <person name="Lipzen A."/>
            <person name="Clum A."/>
            <person name="Barry K."/>
            <person name="Grigoriev I.V."/>
            <person name="Martin F.M."/>
            <person name="Stajich J.E."/>
            <person name="Smith M.E."/>
            <person name="Bonito G."/>
            <person name="Spatafora J.W."/>
        </authorList>
    </citation>
    <scope>NUCLEOTIDE SEQUENCE [LARGE SCALE GENOMIC DNA]</scope>
    <source>
        <strain evidence="1 2">AD002</strain>
    </source>
</reference>
<keyword evidence="2" id="KW-1185">Reference proteome</keyword>
<evidence type="ECO:0000313" key="2">
    <source>
        <dbReference type="Proteomes" id="UP000274822"/>
    </source>
</evidence>
<dbReference type="Proteomes" id="UP000274822">
    <property type="component" value="Unassembled WGS sequence"/>
</dbReference>
<gene>
    <name evidence="1" type="ORF">BC938DRAFT_477054</name>
</gene>
<comment type="caution">
    <text evidence="1">The sequence shown here is derived from an EMBL/GenBank/DDBJ whole genome shotgun (WGS) entry which is preliminary data.</text>
</comment>
<organism evidence="1 2">
    <name type="scientific">Jimgerdemannia flammicorona</name>
    <dbReference type="NCBI Taxonomy" id="994334"/>
    <lineage>
        <taxon>Eukaryota</taxon>
        <taxon>Fungi</taxon>
        <taxon>Fungi incertae sedis</taxon>
        <taxon>Mucoromycota</taxon>
        <taxon>Mucoromycotina</taxon>
        <taxon>Endogonomycetes</taxon>
        <taxon>Endogonales</taxon>
        <taxon>Endogonaceae</taxon>
        <taxon>Jimgerdemannia</taxon>
    </lineage>
</organism>
<name>A0A433QPU7_9FUNG</name>